<dbReference type="RefSeq" id="WP_006216211.1">
    <property type="nucleotide sequence ID" value="NZ_CADIJS010000001.1"/>
</dbReference>
<gene>
    <name evidence="1" type="ORF">LMG1873_01082</name>
</gene>
<name>A0ABN7EV25_9BURK</name>
<sequence>MNDEQELLEPNPVYKDYPTKKHGWIYIAVDMRDLSFSKIGLTTEEVPARRVAQGRTYNPFITLFTTYDLGRSTFGISQQELNAIEGNIHRRSVFGYPRKHLDSGRDSEWFPINPDDAEGQVDLVLAKRGFSVDHEHLYEVYDNANNLHGLNLRAMRKIKKIYRPLPGQMRQLAEEAGYSARLIRPYLDYLEEFYTEGHHGQVWL</sequence>
<reference evidence="1 2" key="1">
    <citation type="submission" date="2020-04" db="EMBL/GenBank/DDBJ databases">
        <authorList>
            <person name="De Canck E."/>
        </authorList>
    </citation>
    <scope>NUCLEOTIDE SEQUENCE [LARGE SCALE GENOMIC DNA]</scope>
    <source>
        <strain evidence="1 2">LMG 1873</strain>
    </source>
</reference>
<evidence type="ECO:0000313" key="1">
    <source>
        <dbReference type="EMBL" id="CAB3670396.1"/>
    </source>
</evidence>
<proteinExistence type="predicted"/>
<evidence type="ECO:0008006" key="3">
    <source>
        <dbReference type="Google" id="ProtNLM"/>
    </source>
</evidence>
<dbReference type="Proteomes" id="UP000494116">
    <property type="component" value="Unassembled WGS sequence"/>
</dbReference>
<protein>
    <recommendedName>
        <fullName evidence="3">GIY-YIG nuclease family protein</fullName>
    </recommendedName>
</protein>
<accession>A0ABN7EV25</accession>
<keyword evidence="2" id="KW-1185">Reference proteome</keyword>
<organism evidence="1 2">
    <name type="scientific">Achromobacter piechaudii</name>
    <dbReference type="NCBI Taxonomy" id="72556"/>
    <lineage>
        <taxon>Bacteria</taxon>
        <taxon>Pseudomonadati</taxon>
        <taxon>Pseudomonadota</taxon>
        <taxon>Betaproteobacteria</taxon>
        <taxon>Burkholderiales</taxon>
        <taxon>Alcaligenaceae</taxon>
        <taxon>Achromobacter</taxon>
    </lineage>
</organism>
<evidence type="ECO:0000313" key="2">
    <source>
        <dbReference type="Proteomes" id="UP000494116"/>
    </source>
</evidence>
<comment type="caution">
    <text evidence="1">The sequence shown here is derived from an EMBL/GenBank/DDBJ whole genome shotgun (WGS) entry which is preliminary data.</text>
</comment>
<dbReference type="EMBL" id="CADIJS010000001">
    <property type="protein sequence ID" value="CAB3670396.1"/>
    <property type="molecule type" value="Genomic_DNA"/>
</dbReference>